<dbReference type="PROSITE" id="PS51257">
    <property type="entry name" value="PROKAR_LIPOPROTEIN"/>
    <property type="match status" value="1"/>
</dbReference>
<dbReference type="Proteomes" id="UP000652761">
    <property type="component" value="Unassembled WGS sequence"/>
</dbReference>
<gene>
    <name evidence="2" type="ORF">Taro_047662</name>
</gene>
<reference evidence="2" key="1">
    <citation type="submission" date="2017-07" db="EMBL/GenBank/DDBJ databases">
        <title>Taro Niue Genome Assembly and Annotation.</title>
        <authorList>
            <person name="Atibalentja N."/>
            <person name="Keating K."/>
            <person name="Fields C.J."/>
        </authorList>
    </citation>
    <scope>NUCLEOTIDE SEQUENCE</scope>
    <source>
        <strain evidence="2">Niue_2</strain>
        <tissue evidence="2">Leaf</tissue>
    </source>
</reference>
<comment type="caution">
    <text evidence="2">The sequence shown here is derived from an EMBL/GenBank/DDBJ whole genome shotgun (WGS) entry which is preliminary data.</text>
</comment>
<dbReference type="AlphaFoldDB" id="A0A843X6V4"/>
<organism evidence="2 3">
    <name type="scientific">Colocasia esculenta</name>
    <name type="common">Wild taro</name>
    <name type="synonym">Arum esculentum</name>
    <dbReference type="NCBI Taxonomy" id="4460"/>
    <lineage>
        <taxon>Eukaryota</taxon>
        <taxon>Viridiplantae</taxon>
        <taxon>Streptophyta</taxon>
        <taxon>Embryophyta</taxon>
        <taxon>Tracheophyta</taxon>
        <taxon>Spermatophyta</taxon>
        <taxon>Magnoliopsida</taxon>
        <taxon>Liliopsida</taxon>
        <taxon>Araceae</taxon>
        <taxon>Aroideae</taxon>
        <taxon>Colocasieae</taxon>
        <taxon>Colocasia</taxon>
    </lineage>
</organism>
<evidence type="ECO:0000313" key="2">
    <source>
        <dbReference type="EMBL" id="MQM14725.1"/>
    </source>
</evidence>
<accession>A0A843X6V4</accession>
<protein>
    <submittedName>
        <fullName evidence="2">Uncharacterized protein</fullName>
    </submittedName>
</protein>
<evidence type="ECO:0000256" key="1">
    <source>
        <dbReference type="SAM" id="SignalP"/>
    </source>
</evidence>
<feature type="signal peptide" evidence="1">
    <location>
        <begin position="1"/>
        <end position="35"/>
    </location>
</feature>
<evidence type="ECO:0000313" key="3">
    <source>
        <dbReference type="Proteomes" id="UP000652761"/>
    </source>
</evidence>
<keyword evidence="1" id="KW-0732">Signal</keyword>
<keyword evidence="3" id="KW-1185">Reference proteome</keyword>
<feature type="chain" id="PRO_5032817598" evidence="1">
    <location>
        <begin position="36"/>
        <end position="95"/>
    </location>
</feature>
<proteinExistence type="predicted"/>
<name>A0A843X6V4_COLES</name>
<sequence>MEEMALRKGPTTTTTTVACCFALLVLLLQLRCACCEAGLERLHRLRGGFGMSPTKRAAAVHGGGGGLGGGGDEGGGVFAAEKRSVYMGANPLHNR</sequence>
<dbReference type="EMBL" id="NMUH01006205">
    <property type="protein sequence ID" value="MQM14725.1"/>
    <property type="molecule type" value="Genomic_DNA"/>
</dbReference>